<dbReference type="Proteomes" id="UP001159641">
    <property type="component" value="Unassembled WGS sequence"/>
</dbReference>
<gene>
    <name evidence="10" type="ORF">J1605_013033</name>
</gene>
<comment type="caution">
    <text evidence="10">The sequence shown here is derived from an EMBL/GenBank/DDBJ whole genome shotgun (WGS) entry which is preliminary data.</text>
</comment>
<protein>
    <recommendedName>
        <fullName evidence="12">GPI inositol-deacylase</fullName>
    </recommendedName>
</protein>
<dbReference type="PANTHER" id="PTHR15495">
    <property type="entry name" value="NEGATIVE REGULATOR OF VESICLE FORMATION-RELATED"/>
    <property type="match status" value="1"/>
</dbReference>
<dbReference type="InterPro" id="IPR039529">
    <property type="entry name" value="PGAP1/BST1"/>
</dbReference>
<keyword evidence="11" id="KW-1185">Reference proteome</keyword>
<dbReference type="EMBL" id="JAIQCJ010002233">
    <property type="protein sequence ID" value="KAJ8778799.1"/>
    <property type="molecule type" value="Genomic_DNA"/>
</dbReference>
<proteinExistence type="predicted"/>
<dbReference type="Pfam" id="PF07819">
    <property type="entry name" value="PGAP1"/>
    <property type="match status" value="1"/>
</dbReference>
<evidence type="ECO:0000256" key="3">
    <source>
        <dbReference type="ARBA" id="ARBA00022801"/>
    </source>
</evidence>
<evidence type="ECO:0000256" key="7">
    <source>
        <dbReference type="SAM" id="Phobius"/>
    </source>
</evidence>
<dbReference type="GO" id="GO:0050185">
    <property type="term" value="F:phosphatidylinositol deacylase activity"/>
    <property type="evidence" value="ECO:0007669"/>
    <property type="project" value="TreeGrafter"/>
</dbReference>
<evidence type="ECO:0000259" key="9">
    <source>
        <dbReference type="Pfam" id="PF25140"/>
    </source>
</evidence>
<evidence type="ECO:0000256" key="2">
    <source>
        <dbReference type="ARBA" id="ARBA00022692"/>
    </source>
</evidence>
<feature type="region of interest" description="Disordered" evidence="6">
    <location>
        <begin position="477"/>
        <end position="501"/>
    </location>
</feature>
<evidence type="ECO:0000259" key="8">
    <source>
        <dbReference type="Pfam" id="PF07819"/>
    </source>
</evidence>
<feature type="transmembrane region" description="Helical" evidence="7">
    <location>
        <begin position="520"/>
        <end position="539"/>
    </location>
</feature>
<dbReference type="GO" id="GO:0005783">
    <property type="term" value="C:endoplasmic reticulum"/>
    <property type="evidence" value="ECO:0007669"/>
    <property type="project" value="TreeGrafter"/>
</dbReference>
<organism evidence="10 11">
    <name type="scientific">Eschrichtius robustus</name>
    <name type="common">California gray whale</name>
    <name type="synonym">Eschrichtius gibbosus</name>
    <dbReference type="NCBI Taxonomy" id="9764"/>
    <lineage>
        <taxon>Eukaryota</taxon>
        <taxon>Metazoa</taxon>
        <taxon>Chordata</taxon>
        <taxon>Craniata</taxon>
        <taxon>Vertebrata</taxon>
        <taxon>Euteleostomi</taxon>
        <taxon>Mammalia</taxon>
        <taxon>Eutheria</taxon>
        <taxon>Laurasiatheria</taxon>
        <taxon>Artiodactyla</taxon>
        <taxon>Whippomorpha</taxon>
        <taxon>Cetacea</taxon>
        <taxon>Mysticeti</taxon>
        <taxon>Eschrichtiidae</taxon>
        <taxon>Eschrichtius</taxon>
    </lineage>
</organism>
<dbReference type="InterPro" id="IPR012908">
    <property type="entry name" value="PGAP1-ab_dom-like"/>
</dbReference>
<dbReference type="GO" id="GO:0006888">
    <property type="term" value="P:endoplasmic reticulum to Golgi vesicle-mediated transport"/>
    <property type="evidence" value="ECO:0007669"/>
    <property type="project" value="TreeGrafter"/>
</dbReference>
<keyword evidence="2 7" id="KW-0812">Transmembrane</keyword>
<evidence type="ECO:0000256" key="6">
    <source>
        <dbReference type="SAM" id="MobiDB-lite"/>
    </source>
</evidence>
<reference evidence="10 11" key="1">
    <citation type="submission" date="2022-11" db="EMBL/GenBank/DDBJ databases">
        <title>Whole genome sequence of Eschrichtius robustus ER-17-0199.</title>
        <authorList>
            <person name="Bruniche-Olsen A."/>
            <person name="Black A.N."/>
            <person name="Fields C.J."/>
            <person name="Walden K."/>
            <person name="Dewoody J.A."/>
        </authorList>
    </citation>
    <scope>NUCLEOTIDE SEQUENCE [LARGE SCALE GENOMIC DNA]</scope>
    <source>
        <strain evidence="10">ER-17-0199</strain>
        <tissue evidence="10">Blubber</tissue>
    </source>
</reference>
<feature type="transmembrane region" description="Helical" evidence="7">
    <location>
        <begin position="12"/>
        <end position="32"/>
    </location>
</feature>
<dbReference type="GO" id="GO:0016020">
    <property type="term" value="C:membrane"/>
    <property type="evidence" value="ECO:0007669"/>
    <property type="project" value="GOC"/>
</dbReference>
<comment type="subcellular location">
    <subcellularLocation>
        <location evidence="1">Endomembrane system</location>
    </subcellularLocation>
</comment>
<keyword evidence="3" id="KW-0378">Hydrolase</keyword>
<dbReference type="Pfam" id="PF24660">
    <property type="entry name" value="PGAP1_3rd"/>
    <property type="match status" value="1"/>
</dbReference>
<evidence type="ECO:0000256" key="5">
    <source>
        <dbReference type="ARBA" id="ARBA00023136"/>
    </source>
</evidence>
<accession>A0AB34GGM4</accession>
<evidence type="ECO:0000313" key="11">
    <source>
        <dbReference type="Proteomes" id="UP001159641"/>
    </source>
</evidence>
<keyword evidence="5 7" id="KW-0472">Membrane</keyword>
<evidence type="ECO:0008006" key="12">
    <source>
        <dbReference type="Google" id="ProtNLM"/>
    </source>
</evidence>
<feature type="compositionally biased region" description="Basic residues" evidence="6">
    <location>
        <begin position="483"/>
        <end position="494"/>
    </location>
</feature>
<feature type="domain" description="GPI inositol-deacylase transmembrane" evidence="9">
    <location>
        <begin position="489"/>
        <end position="543"/>
    </location>
</feature>
<evidence type="ECO:0000256" key="4">
    <source>
        <dbReference type="ARBA" id="ARBA00022989"/>
    </source>
</evidence>
<name>A0AB34GGM4_ESCRO</name>
<feature type="domain" description="GPI inositol-deacylase PGAP1-like alpha/beta" evidence="8">
    <location>
        <begin position="83"/>
        <end position="160"/>
    </location>
</feature>
<dbReference type="AlphaFoldDB" id="A0AB34GGM4"/>
<keyword evidence="4 7" id="KW-1133">Transmembrane helix</keyword>
<dbReference type="PANTHER" id="PTHR15495:SF7">
    <property type="entry name" value="GPI INOSITOL-DEACYLASE"/>
    <property type="match status" value="1"/>
</dbReference>
<sequence>MFLHSVNLWNLAFYALMVFMATLGLWDVFFGFEENKCSMSYMFEYPEYQKIELPKKLAKRYPAYELYLYGEGSYAEEHKALPLTGIPVLFLPGNAGSYKQVRSVGSIALRKAEDIDFKYHFDFFSVNFNEELVALYGGSLQKQTKFVHECIKTILKLYKSSAVPKTWVSTDHLSIVWCKQLQLTTIRAFFDLIDADTKQITQNPKKKLSVLNHHFIRHPAKHFEENPSIISDLTGTSMWVPVKVSKWTYVAYNESDKIYFTFPLANHRKIYTHVYCQSTMLDTNSWIFGCINSTSMCRQGVDLSWKAELLPTIKSLTLRLQDYPSLSHLVVYVPSIHGSKIYQAFKINVVSKCSGVKEEITSIYKLHIPWSYEDSLTIAQAPSATEISVKLHIAQPENDSHVALLKMYTSSDCQYEVTVKTSFSQILGQVVRFHGGALPAYVISSILLAYGGQLYSLFSTGKNIVHLQASLTTFKNSQTVNPKHSRRSEKKSNHHKDSTVHHLRLSASDAEDSLRMHSTVINLLTWIVLLSMPSLIYWLKNLRCVLFI</sequence>
<evidence type="ECO:0000313" key="10">
    <source>
        <dbReference type="EMBL" id="KAJ8778799.1"/>
    </source>
</evidence>
<dbReference type="Pfam" id="PF25140">
    <property type="entry name" value="PGAP1_TMD"/>
    <property type="match status" value="1"/>
</dbReference>
<evidence type="ECO:0000256" key="1">
    <source>
        <dbReference type="ARBA" id="ARBA00004308"/>
    </source>
</evidence>
<dbReference type="InterPro" id="IPR056824">
    <property type="entry name" value="PGAP1_TMD"/>
</dbReference>
<dbReference type="GO" id="GO:0006505">
    <property type="term" value="P:GPI anchor metabolic process"/>
    <property type="evidence" value="ECO:0007669"/>
    <property type="project" value="TreeGrafter"/>
</dbReference>